<dbReference type="InterPro" id="IPR052509">
    <property type="entry name" value="Metal_resp_DNA-bind_regulator"/>
</dbReference>
<evidence type="ECO:0000259" key="1">
    <source>
        <dbReference type="Pfam" id="PF03551"/>
    </source>
</evidence>
<reference evidence="2 3" key="1">
    <citation type="journal article" date="2017" name="New Microbes New Infect">
        <title>Genome sequence of 'Leucobacter massiliensis' sp. nov. isolated from human pharynx after travel to the 2014 Hajj.</title>
        <authorList>
            <person name="Leangapichart T."/>
            <person name="Gautret P."/>
            <person name="Nguyen T.T."/>
            <person name="Armstrong N."/>
            <person name="Rolain J.M."/>
        </authorList>
    </citation>
    <scope>NUCLEOTIDE SEQUENCE [LARGE SCALE GENOMIC DNA]</scope>
    <source>
        <strain evidence="2 3">122RC15</strain>
    </source>
</reference>
<dbReference type="InterPro" id="IPR005149">
    <property type="entry name" value="Tscrpt_reg_PadR_N"/>
</dbReference>
<dbReference type="PANTHER" id="PTHR33169:SF14">
    <property type="entry name" value="TRANSCRIPTIONAL REGULATOR RV3488"/>
    <property type="match status" value="1"/>
</dbReference>
<dbReference type="InterPro" id="IPR011991">
    <property type="entry name" value="ArsR-like_HTH"/>
</dbReference>
<protein>
    <submittedName>
        <fullName evidence="2">PadR family transcriptional regulator</fullName>
    </submittedName>
</protein>
<dbReference type="AlphaFoldDB" id="A0A2S9QQ42"/>
<dbReference type="CDD" id="cd00090">
    <property type="entry name" value="HTH_ARSR"/>
    <property type="match status" value="1"/>
</dbReference>
<dbReference type="SUPFAM" id="SSF46785">
    <property type="entry name" value="Winged helix' DNA-binding domain"/>
    <property type="match status" value="1"/>
</dbReference>
<organism evidence="2 3">
    <name type="scientific">Leucobacter massiliensis</name>
    <dbReference type="NCBI Taxonomy" id="1686285"/>
    <lineage>
        <taxon>Bacteria</taxon>
        <taxon>Bacillati</taxon>
        <taxon>Actinomycetota</taxon>
        <taxon>Actinomycetes</taxon>
        <taxon>Micrococcales</taxon>
        <taxon>Microbacteriaceae</taxon>
        <taxon>Leucobacter</taxon>
    </lineage>
</organism>
<comment type="caution">
    <text evidence="2">The sequence shown here is derived from an EMBL/GenBank/DDBJ whole genome shotgun (WGS) entry which is preliminary data.</text>
</comment>
<dbReference type="Gene3D" id="1.10.10.10">
    <property type="entry name" value="Winged helix-like DNA-binding domain superfamily/Winged helix DNA-binding domain"/>
    <property type="match status" value="1"/>
</dbReference>
<dbReference type="EMBL" id="MWZD01000014">
    <property type="protein sequence ID" value="PRI11707.1"/>
    <property type="molecule type" value="Genomic_DNA"/>
</dbReference>
<proteinExistence type="predicted"/>
<sequence>MISADAIRGYVDLIVLSLLREGPSYPYELAQRIAAVGGGEYAIKQTTLYSAVKRLEAGGLVTSYPGVSPTGKPRSYYRITEAGLAHHLAKVEEWRSTRSLVDRFIEGATP</sequence>
<dbReference type="InterPro" id="IPR036388">
    <property type="entry name" value="WH-like_DNA-bd_sf"/>
</dbReference>
<gene>
    <name evidence="2" type="ORF">B4915_04485</name>
</gene>
<evidence type="ECO:0000313" key="2">
    <source>
        <dbReference type="EMBL" id="PRI11707.1"/>
    </source>
</evidence>
<dbReference type="Pfam" id="PF03551">
    <property type="entry name" value="PadR"/>
    <property type="match status" value="1"/>
</dbReference>
<evidence type="ECO:0000313" key="3">
    <source>
        <dbReference type="Proteomes" id="UP000238650"/>
    </source>
</evidence>
<feature type="domain" description="Transcription regulator PadR N-terminal" evidence="1">
    <location>
        <begin position="15"/>
        <end position="84"/>
    </location>
</feature>
<dbReference type="Proteomes" id="UP000238650">
    <property type="component" value="Unassembled WGS sequence"/>
</dbReference>
<name>A0A2S9QQ42_9MICO</name>
<dbReference type="PANTHER" id="PTHR33169">
    <property type="entry name" value="PADR-FAMILY TRANSCRIPTIONAL REGULATOR"/>
    <property type="match status" value="1"/>
</dbReference>
<accession>A0A2S9QQ42</accession>
<dbReference type="RefSeq" id="WP_105804647.1">
    <property type="nucleotide sequence ID" value="NZ_MWZD01000014.1"/>
</dbReference>
<keyword evidence="3" id="KW-1185">Reference proteome</keyword>
<dbReference type="OrthoDB" id="122286at2"/>
<dbReference type="InterPro" id="IPR036390">
    <property type="entry name" value="WH_DNA-bd_sf"/>
</dbReference>